<dbReference type="InterPro" id="IPR002139">
    <property type="entry name" value="Ribo/fructo_kinase"/>
</dbReference>
<dbReference type="SUPFAM" id="SSF53613">
    <property type="entry name" value="Ribokinase-like"/>
    <property type="match status" value="1"/>
</dbReference>
<evidence type="ECO:0000259" key="5">
    <source>
        <dbReference type="Pfam" id="PF00294"/>
    </source>
</evidence>
<organism evidence="6 7">
    <name type="scientific">Caldanaerobacter subterraneus</name>
    <dbReference type="NCBI Taxonomy" id="911092"/>
    <lineage>
        <taxon>Bacteria</taxon>
        <taxon>Bacillati</taxon>
        <taxon>Bacillota</taxon>
        <taxon>Clostridia</taxon>
        <taxon>Thermoanaerobacterales</taxon>
        <taxon>Thermoanaerobacteraceae</taxon>
        <taxon>Caldanaerobacter</taxon>
    </lineage>
</organism>
<dbReference type="CDD" id="cd01166">
    <property type="entry name" value="KdgK"/>
    <property type="match status" value="1"/>
</dbReference>
<proteinExistence type="inferred from homology"/>
<dbReference type="PROSITE" id="PS00584">
    <property type="entry name" value="PFKB_KINASES_2"/>
    <property type="match status" value="1"/>
</dbReference>
<dbReference type="InterPro" id="IPR002173">
    <property type="entry name" value="Carboh/pur_kinase_PfkB_CS"/>
</dbReference>
<evidence type="ECO:0000256" key="1">
    <source>
        <dbReference type="ARBA" id="ARBA00010688"/>
    </source>
</evidence>
<accession>A0A117KVM9</accession>
<dbReference type="PANTHER" id="PTHR10584:SF166">
    <property type="entry name" value="RIBOKINASE"/>
    <property type="match status" value="1"/>
</dbReference>
<evidence type="ECO:0000256" key="3">
    <source>
        <dbReference type="ARBA" id="ARBA00022777"/>
    </source>
</evidence>
<keyword evidence="2 4" id="KW-0808">Transferase</keyword>
<comment type="similarity">
    <text evidence="1 4">Belongs to the carbohydrate kinase PfkB family.</text>
</comment>
<dbReference type="InterPro" id="IPR011611">
    <property type="entry name" value="PfkB_dom"/>
</dbReference>
<comment type="caution">
    <text evidence="6">The sequence shown here is derived from an EMBL/GenBank/DDBJ whole genome shotgun (WGS) entry which is preliminary data.</text>
</comment>
<evidence type="ECO:0000256" key="4">
    <source>
        <dbReference type="RuleBase" id="RU003704"/>
    </source>
</evidence>
<name>A0A117KVM9_9THEO</name>
<dbReference type="Gene3D" id="3.40.1190.20">
    <property type="match status" value="1"/>
</dbReference>
<evidence type="ECO:0000313" key="7">
    <source>
        <dbReference type="Proteomes" id="UP000264445"/>
    </source>
</evidence>
<sequence>MLNIYTNFYLEVWKTMEKIFTDLVVIGDSNIDILAYCDSYPVEGGSGFGKLEGTSVGGTAVNTAICASRLGLKVAIVTGLGKDEPGYKIFEILEKENIITQYIKRTDQPTGNVFTIVNKTSGERTFIALREQCADWQLRREDLSRELIHSTRAIFISGVGVTENKKIKPSLELISAAIEYAEERKIPIFFDPNLRIPDKSLPQEVITVLKDIISHSTYYLPNEIEHNIIFKEKVFEKMPVTIIKRGDKGVVGIVDDKKYEIPAFKVKVVDTSGAGDSFNAGFIAAFLHPECFDFAGKDIPAVNNDREYEIFKALIAGSAVAGYVVSKRGTLEAFPFSIEDLKRFLENQKEG</sequence>
<reference evidence="6 7" key="1">
    <citation type="journal article" date="2018" name="Nat. Biotechnol.">
        <title>A standardized bacterial taxonomy based on genome phylogeny substantially revises the tree of life.</title>
        <authorList>
            <person name="Parks D.H."/>
            <person name="Chuvochina M."/>
            <person name="Waite D.W."/>
            <person name="Rinke C."/>
            <person name="Skarshewski A."/>
            <person name="Chaumeil P.A."/>
            <person name="Hugenholtz P."/>
        </authorList>
    </citation>
    <scope>NUCLEOTIDE SEQUENCE [LARGE SCALE GENOMIC DNA]</scope>
    <source>
        <strain evidence="6">UBA12544</strain>
    </source>
</reference>
<feature type="domain" description="Carbohydrate kinase PfkB" evidence="5">
    <location>
        <begin position="21"/>
        <end position="332"/>
    </location>
</feature>
<dbReference type="PANTHER" id="PTHR10584">
    <property type="entry name" value="SUGAR KINASE"/>
    <property type="match status" value="1"/>
</dbReference>
<dbReference type="Pfam" id="PF00294">
    <property type="entry name" value="PfkB"/>
    <property type="match status" value="1"/>
</dbReference>
<keyword evidence="3 4" id="KW-0418">Kinase</keyword>
<evidence type="ECO:0000256" key="2">
    <source>
        <dbReference type="ARBA" id="ARBA00022679"/>
    </source>
</evidence>
<evidence type="ECO:0000313" key="6">
    <source>
        <dbReference type="EMBL" id="HBT48514.1"/>
    </source>
</evidence>
<dbReference type="AlphaFoldDB" id="A0A117KVM9"/>
<dbReference type="InterPro" id="IPR029056">
    <property type="entry name" value="Ribokinase-like"/>
</dbReference>
<dbReference type="GO" id="GO:0006796">
    <property type="term" value="P:phosphate-containing compound metabolic process"/>
    <property type="evidence" value="ECO:0007669"/>
    <property type="project" value="UniProtKB-ARBA"/>
</dbReference>
<dbReference type="PRINTS" id="PR00990">
    <property type="entry name" value="RIBOKINASE"/>
</dbReference>
<protein>
    <recommendedName>
        <fullName evidence="5">Carbohydrate kinase PfkB domain-containing protein</fullName>
    </recommendedName>
</protein>
<gene>
    <name evidence="6" type="ORF">DEA61_01360</name>
</gene>
<dbReference type="Proteomes" id="UP000264445">
    <property type="component" value="Unassembled WGS sequence"/>
</dbReference>
<dbReference type="GO" id="GO:0016301">
    <property type="term" value="F:kinase activity"/>
    <property type="evidence" value="ECO:0007669"/>
    <property type="project" value="UniProtKB-KW"/>
</dbReference>
<dbReference type="EMBL" id="DOLB01000030">
    <property type="protein sequence ID" value="HBT48514.1"/>
    <property type="molecule type" value="Genomic_DNA"/>
</dbReference>